<keyword evidence="11 14" id="KW-1133">Transmembrane helix</keyword>
<evidence type="ECO:0000259" key="16">
    <source>
        <dbReference type="PROSITE" id="PS50885"/>
    </source>
</evidence>
<dbReference type="InterPro" id="IPR003660">
    <property type="entry name" value="HAMP_dom"/>
</dbReference>
<evidence type="ECO:0000256" key="7">
    <source>
        <dbReference type="ARBA" id="ARBA00022692"/>
    </source>
</evidence>
<dbReference type="PANTHER" id="PTHR45528:SF1">
    <property type="entry name" value="SENSOR HISTIDINE KINASE CPXA"/>
    <property type="match status" value="1"/>
</dbReference>
<dbReference type="SUPFAM" id="SSF47384">
    <property type="entry name" value="Homodimeric domain of signal transducing histidine kinase"/>
    <property type="match status" value="1"/>
</dbReference>
<accession>A0A7T8B9V4</accession>
<keyword evidence="8" id="KW-0547">Nucleotide-binding</keyword>
<dbReference type="Pfam" id="PF02518">
    <property type="entry name" value="HATPase_c"/>
    <property type="match status" value="1"/>
</dbReference>
<dbReference type="Gene3D" id="6.10.340.10">
    <property type="match status" value="1"/>
</dbReference>
<dbReference type="PROSITE" id="PS50885">
    <property type="entry name" value="HAMP"/>
    <property type="match status" value="1"/>
</dbReference>
<comment type="catalytic activity">
    <reaction evidence="1">
        <text>ATP + protein L-histidine = ADP + protein N-phospho-L-histidine.</text>
        <dbReference type="EC" id="2.7.13.3"/>
    </reaction>
</comment>
<evidence type="ECO:0000313" key="18">
    <source>
        <dbReference type="Proteomes" id="UP000595917"/>
    </source>
</evidence>
<evidence type="ECO:0000313" key="17">
    <source>
        <dbReference type="EMBL" id="QQO08706.1"/>
    </source>
</evidence>
<dbReference type="GO" id="GO:0000155">
    <property type="term" value="F:phosphorelay sensor kinase activity"/>
    <property type="evidence" value="ECO:0007669"/>
    <property type="project" value="InterPro"/>
</dbReference>
<evidence type="ECO:0000256" key="4">
    <source>
        <dbReference type="ARBA" id="ARBA00022475"/>
    </source>
</evidence>
<dbReference type="KEGG" id="bhc:JFL75_17525"/>
<evidence type="ECO:0000256" key="11">
    <source>
        <dbReference type="ARBA" id="ARBA00022989"/>
    </source>
</evidence>
<evidence type="ECO:0000256" key="8">
    <source>
        <dbReference type="ARBA" id="ARBA00022741"/>
    </source>
</evidence>
<dbReference type="GO" id="GO:0005886">
    <property type="term" value="C:plasma membrane"/>
    <property type="evidence" value="ECO:0007669"/>
    <property type="project" value="UniProtKB-SubCell"/>
</dbReference>
<reference evidence="17" key="1">
    <citation type="submission" date="2021-01" db="EMBL/GenBank/DDBJ databases">
        <title>Description of Breznakiella homolactica.</title>
        <authorList>
            <person name="Song Y."/>
            <person name="Brune A."/>
        </authorList>
    </citation>
    <scope>NUCLEOTIDE SEQUENCE</scope>
    <source>
        <strain evidence="17">RmG30</strain>
    </source>
</reference>
<keyword evidence="6" id="KW-0808">Transferase</keyword>
<name>A0A7T8B9V4_9SPIR</name>
<keyword evidence="18" id="KW-1185">Reference proteome</keyword>
<dbReference type="Pfam" id="PF00672">
    <property type="entry name" value="HAMP"/>
    <property type="match status" value="1"/>
</dbReference>
<dbReference type="InterPro" id="IPR036890">
    <property type="entry name" value="HATPase_C_sf"/>
</dbReference>
<sequence>MKKPEQRVFRTSMVLRLWFFMMALVLLSVVFMWVAQIFLLERNYISATIAEVQNRLEPVMEDLKTEDLAMNAKLLPYLSKSSSGKIMLANASGQLLVMYTYGHPIDLAAAETETLVWPMVQRSEEFPQLLRGESYQKVFRMADSRIMAFEMGIPATYGGEPAFVILHRSLYEMYTVLRINRGQLTVLSIILALLAALLAALLTWRFVRPIRIIKDTVDRLARGDLDAVPNITLKDEIGQLSFSVEELGIALQRVDVLRQEVIANVSHELRSPLALITGYAEMVRDINWKDEEKRNADLNLIIQEARRMSEMVSDIMDYSQFQAGYISLKKEWYSLWEIVESEILRCGKTAAEYHIRILLESPESESQVFVDALKISQVIRNLLYNAINHTTGGDTITVTVTEQNGDWKVAVANPGEPIPEEDRTLIWERYQRSQHQGGRRQGTGIGLSIVSTILKAHRMDYGVEYRDGRTVFWFTAPTHTEL</sequence>
<dbReference type="EMBL" id="CP067089">
    <property type="protein sequence ID" value="QQO08706.1"/>
    <property type="molecule type" value="Genomic_DNA"/>
</dbReference>
<dbReference type="GO" id="GO:0005524">
    <property type="term" value="F:ATP binding"/>
    <property type="evidence" value="ECO:0007669"/>
    <property type="project" value="UniProtKB-KW"/>
</dbReference>
<proteinExistence type="predicted"/>
<dbReference type="SUPFAM" id="SSF158472">
    <property type="entry name" value="HAMP domain-like"/>
    <property type="match status" value="1"/>
</dbReference>
<dbReference type="AlphaFoldDB" id="A0A7T8B9V4"/>
<evidence type="ECO:0000256" key="14">
    <source>
        <dbReference type="SAM" id="Phobius"/>
    </source>
</evidence>
<dbReference type="Gene3D" id="1.10.287.130">
    <property type="match status" value="1"/>
</dbReference>
<comment type="subcellular location">
    <subcellularLocation>
        <location evidence="2">Cell membrane</location>
        <topology evidence="2">Multi-pass membrane protein</topology>
    </subcellularLocation>
</comment>
<organism evidence="17 18">
    <name type="scientific">Breznakiella homolactica</name>
    <dbReference type="NCBI Taxonomy" id="2798577"/>
    <lineage>
        <taxon>Bacteria</taxon>
        <taxon>Pseudomonadati</taxon>
        <taxon>Spirochaetota</taxon>
        <taxon>Spirochaetia</taxon>
        <taxon>Spirochaetales</taxon>
        <taxon>Breznakiellaceae</taxon>
        <taxon>Breznakiella</taxon>
    </lineage>
</organism>
<evidence type="ECO:0000256" key="3">
    <source>
        <dbReference type="ARBA" id="ARBA00012438"/>
    </source>
</evidence>
<dbReference type="CDD" id="cd00082">
    <property type="entry name" value="HisKA"/>
    <property type="match status" value="1"/>
</dbReference>
<dbReference type="EC" id="2.7.13.3" evidence="3"/>
<feature type="transmembrane region" description="Helical" evidence="14">
    <location>
        <begin position="184"/>
        <end position="207"/>
    </location>
</feature>
<evidence type="ECO:0000256" key="2">
    <source>
        <dbReference type="ARBA" id="ARBA00004651"/>
    </source>
</evidence>
<keyword evidence="5" id="KW-0597">Phosphoprotein</keyword>
<dbReference type="InterPro" id="IPR005467">
    <property type="entry name" value="His_kinase_dom"/>
</dbReference>
<protein>
    <recommendedName>
        <fullName evidence="3">histidine kinase</fullName>
        <ecNumber evidence="3">2.7.13.3</ecNumber>
    </recommendedName>
</protein>
<evidence type="ECO:0000256" key="12">
    <source>
        <dbReference type="ARBA" id="ARBA00023012"/>
    </source>
</evidence>
<dbReference type="InterPro" id="IPR036097">
    <property type="entry name" value="HisK_dim/P_sf"/>
</dbReference>
<evidence type="ECO:0000256" key="10">
    <source>
        <dbReference type="ARBA" id="ARBA00022840"/>
    </source>
</evidence>
<evidence type="ECO:0000256" key="13">
    <source>
        <dbReference type="ARBA" id="ARBA00023136"/>
    </source>
</evidence>
<dbReference type="InterPro" id="IPR003594">
    <property type="entry name" value="HATPase_dom"/>
</dbReference>
<dbReference type="InterPro" id="IPR050398">
    <property type="entry name" value="HssS/ArlS-like"/>
</dbReference>
<evidence type="ECO:0000256" key="6">
    <source>
        <dbReference type="ARBA" id="ARBA00022679"/>
    </source>
</evidence>
<dbReference type="PROSITE" id="PS50109">
    <property type="entry name" value="HIS_KIN"/>
    <property type="match status" value="1"/>
</dbReference>
<dbReference type="RefSeq" id="WP_215626012.1">
    <property type="nucleotide sequence ID" value="NZ_CP067089.2"/>
</dbReference>
<dbReference type="Pfam" id="PF00512">
    <property type="entry name" value="HisKA"/>
    <property type="match status" value="1"/>
</dbReference>
<dbReference type="SMART" id="SM00387">
    <property type="entry name" value="HATPase_c"/>
    <property type="match status" value="1"/>
</dbReference>
<evidence type="ECO:0000256" key="1">
    <source>
        <dbReference type="ARBA" id="ARBA00000085"/>
    </source>
</evidence>
<dbReference type="FunFam" id="1.10.287.130:FF:000001">
    <property type="entry name" value="Two-component sensor histidine kinase"/>
    <property type="match status" value="1"/>
</dbReference>
<feature type="domain" description="Histidine kinase" evidence="15">
    <location>
        <begin position="264"/>
        <end position="480"/>
    </location>
</feature>
<dbReference type="Gene3D" id="3.30.565.10">
    <property type="entry name" value="Histidine kinase-like ATPase, C-terminal domain"/>
    <property type="match status" value="1"/>
</dbReference>
<dbReference type="PANTHER" id="PTHR45528">
    <property type="entry name" value="SENSOR HISTIDINE KINASE CPXA"/>
    <property type="match status" value="1"/>
</dbReference>
<dbReference type="SMART" id="SM00304">
    <property type="entry name" value="HAMP"/>
    <property type="match status" value="1"/>
</dbReference>
<evidence type="ECO:0000256" key="5">
    <source>
        <dbReference type="ARBA" id="ARBA00022553"/>
    </source>
</evidence>
<keyword evidence="7 14" id="KW-0812">Transmembrane</keyword>
<dbReference type="SMART" id="SM00388">
    <property type="entry name" value="HisKA"/>
    <property type="match status" value="1"/>
</dbReference>
<dbReference type="SUPFAM" id="SSF55874">
    <property type="entry name" value="ATPase domain of HSP90 chaperone/DNA topoisomerase II/histidine kinase"/>
    <property type="match status" value="1"/>
</dbReference>
<keyword evidence="12" id="KW-0902">Two-component regulatory system</keyword>
<evidence type="ECO:0000256" key="9">
    <source>
        <dbReference type="ARBA" id="ARBA00022777"/>
    </source>
</evidence>
<gene>
    <name evidence="17" type="ORF">JFL75_17525</name>
</gene>
<feature type="transmembrane region" description="Helical" evidence="14">
    <location>
        <begin position="17"/>
        <end position="40"/>
    </location>
</feature>
<keyword evidence="4" id="KW-1003">Cell membrane</keyword>
<keyword evidence="13 14" id="KW-0472">Membrane</keyword>
<feature type="domain" description="HAMP" evidence="16">
    <location>
        <begin position="204"/>
        <end position="256"/>
    </location>
</feature>
<keyword evidence="9 17" id="KW-0418">Kinase</keyword>
<keyword evidence="10" id="KW-0067">ATP-binding</keyword>
<dbReference type="CDD" id="cd06225">
    <property type="entry name" value="HAMP"/>
    <property type="match status" value="1"/>
</dbReference>
<dbReference type="Proteomes" id="UP000595917">
    <property type="component" value="Chromosome"/>
</dbReference>
<evidence type="ECO:0000259" key="15">
    <source>
        <dbReference type="PROSITE" id="PS50109"/>
    </source>
</evidence>
<dbReference type="InterPro" id="IPR003661">
    <property type="entry name" value="HisK_dim/P_dom"/>
</dbReference>